<proteinExistence type="predicted"/>
<reference evidence="1" key="1">
    <citation type="submission" date="2021-06" db="EMBL/GenBank/DDBJ databases">
        <authorList>
            <person name="Hodson N. C."/>
            <person name="Mongue J. A."/>
            <person name="Jaron S. K."/>
        </authorList>
    </citation>
    <scope>NUCLEOTIDE SEQUENCE</scope>
</reference>
<comment type="caution">
    <text evidence="1">The sequence shown here is derived from an EMBL/GenBank/DDBJ whole genome shotgun (WGS) entry which is preliminary data.</text>
</comment>
<gene>
    <name evidence="1" type="ORF">AFUS01_LOCUS13576</name>
</gene>
<evidence type="ECO:0000313" key="1">
    <source>
        <dbReference type="EMBL" id="CAG7724564.1"/>
    </source>
</evidence>
<protein>
    <submittedName>
        <fullName evidence="1">Uncharacterized protein</fullName>
    </submittedName>
</protein>
<accession>A0A8J2NY16</accession>
<name>A0A8J2NY16_9HEXA</name>
<evidence type="ECO:0000313" key="2">
    <source>
        <dbReference type="Proteomes" id="UP000708208"/>
    </source>
</evidence>
<feature type="non-terminal residue" evidence="1">
    <location>
        <position position="1"/>
    </location>
</feature>
<dbReference type="EMBL" id="CAJVCH010111077">
    <property type="protein sequence ID" value="CAG7724564.1"/>
    <property type="molecule type" value="Genomic_DNA"/>
</dbReference>
<dbReference type="AlphaFoldDB" id="A0A8J2NY16"/>
<sequence length="40" mass="4300">FNFFAASIKHSGDVVLICDGVPRTSGAPEIGPVDKRWALK</sequence>
<organism evidence="1 2">
    <name type="scientific">Allacma fusca</name>
    <dbReference type="NCBI Taxonomy" id="39272"/>
    <lineage>
        <taxon>Eukaryota</taxon>
        <taxon>Metazoa</taxon>
        <taxon>Ecdysozoa</taxon>
        <taxon>Arthropoda</taxon>
        <taxon>Hexapoda</taxon>
        <taxon>Collembola</taxon>
        <taxon>Symphypleona</taxon>
        <taxon>Sminthuridae</taxon>
        <taxon>Allacma</taxon>
    </lineage>
</organism>
<keyword evidence="2" id="KW-1185">Reference proteome</keyword>
<feature type="non-terminal residue" evidence="1">
    <location>
        <position position="40"/>
    </location>
</feature>
<dbReference type="Proteomes" id="UP000708208">
    <property type="component" value="Unassembled WGS sequence"/>
</dbReference>